<dbReference type="InterPro" id="IPR003658">
    <property type="entry name" value="Anti-sigma_ant"/>
</dbReference>
<dbReference type="EMBL" id="QFRJ01000001">
    <property type="protein sequence ID" value="PWH87042.1"/>
    <property type="molecule type" value="Genomic_DNA"/>
</dbReference>
<evidence type="ECO:0000256" key="1">
    <source>
        <dbReference type="ARBA" id="ARBA00009013"/>
    </source>
</evidence>
<reference evidence="4 5" key="2">
    <citation type="submission" date="2018-05" db="EMBL/GenBank/DDBJ databases">
        <authorList>
            <person name="Lanie J.A."/>
            <person name="Ng W.-L."/>
            <person name="Kazmierczak K.M."/>
            <person name="Andrzejewski T.M."/>
            <person name="Davidsen T.M."/>
            <person name="Wayne K.J."/>
            <person name="Tettelin H."/>
            <person name="Glass J.I."/>
            <person name="Rusch D."/>
            <person name="Podicherti R."/>
            <person name="Tsui H.-C.T."/>
            <person name="Winkler M.E."/>
        </authorList>
    </citation>
    <scope>NUCLEOTIDE SEQUENCE [LARGE SCALE GENOMIC DNA]</scope>
    <source>
        <strain evidence="4 5">C305</strain>
    </source>
</reference>
<name>A0A2U2XGW6_9FLAO</name>
<accession>A0A2U2XGW6</accession>
<comment type="similarity">
    <text evidence="1 2">Belongs to the anti-sigma-factor antagonist family.</text>
</comment>
<dbReference type="InterPro" id="IPR036513">
    <property type="entry name" value="STAS_dom_sf"/>
</dbReference>
<dbReference type="Proteomes" id="UP000245370">
    <property type="component" value="Unassembled WGS sequence"/>
</dbReference>
<dbReference type="Gene3D" id="3.30.750.24">
    <property type="entry name" value="STAS domain"/>
    <property type="match status" value="1"/>
</dbReference>
<proteinExistence type="inferred from homology"/>
<evidence type="ECO:0000259" key="3">
    <source>
        <dbReference type="PROSITE" id="PS50801"/>
    </source>
</evidence>
<evidence type="ECO:0000313" key="4">
    <source>
        <dbReference type="EMBL" id="PWH87042.1"/>
    </source>
</evidence>
<dbReference type="PROSITE" id="PS50801">
    <property type="entry name" value="STAS"/>
    <property type="match status" value="1"/>
</dbReference>
<dbReference type="SUPFAM" id="SSF52091">
    <property type="entry name" value="SpoIIaa-like"/>
    <property type="match status" value="1"/>
</dbReference>
<comment type="caution">
    <text evidence="4">The sequence shown here is derived from an EMBL/GenBank/DDBJ whole genome shotgun (WGS) entry which is preliminary data.</text>
</comment>
<dbReference type="Pfam" id="PF01740">
    <property type="entry name" value="STAS"/>
    <property type="match status" value="1"/>
</dbReference>
<dbReference type="OrthoDB" id="962463at2"/>
<dbReference type="AlphaFoldDB" id="A0A2U2XGW6"/>
<sequence length="118" mass="13208">MSFSTQLEIQSSICILFFSGTILTKEKVDETLAIVDHELENGQKKFIIDLKELKQINSSGLNLILRIFTHIRNKGGELFLINANKTVSELFKISKLNTVFNISADKQAAINQLNAPEA</sequence>
<reference evidence="4 5" key="1">
    <citation type="submission" date="2018-05" db="EMBL/GenBank/DDBJ databases">
        <title>Brumimicrobium oceani sp. nov., isolated from coastal sediment.</title>
        <authorList>
            <person name="Kou Y."/>
        </authorList>
    </citation>
    <scope>NUCLEOTIDE SEQUENCE [LARGE SCALE GENOMIC DNA]</scope>
    <source>
        <strain evidence="4 5">C305</strain>
    </source>
</reference>
<evidence type="ECO:0000256" key="2">
    <source>
        <dbReference type="RuleBase" id="RU003749"/>
    </source>
</evidence>
<organism evidence="4 5">
    <name type="scientific">Brumimicrobium oceani</name>
    <dbReference type="NCBI Taxonomy" id="2100725"/>
    <lineage>
        <taxon>Bacteria</taxon>
        <taxon>Pseudomonadati</taxon>
        <taxon>Bacteroidota</taxon>
        <taxon>Flavobacteriia</taxon>
        <taxon>Flavobacteriales</taxon>
        <taxon>Crocinitomicaceae</taxon>
        <taxon>Brumimicrobium</taxon>
    </lineage>
</organism>
<protein>
    <recommendedName>
        <fullName evidence="2">Anti-sigma factor antagonist</fullName>
    </recommendedName>
</protein>
<dbReference type="CDD" id="cd07043">
    <property type="entry name" value="STAS_anti-anti-sigma_factors"/>
    <property type="match status" value="1"/>
</dbReference>
<dbReference type="InterPro" id="IPR002645">
    <property type="entry name" value="STAS_dom"/>
</dbReference>
<dbReference type="PANTHER" id="PTHR33495">
    <property type="entry name" value="ANTI-SIGMA FACTOR ANTAGONIST TM_1081-RELATED-RELATED"/>
    <property type="match status" value="1"/>
</dbReference>
<dbReference type="GO" id="GO:0043856">
    <property type="term" value="F:anti-sigma factor antagonist activity"/>
    <property type="evidence" value="ECO:0007669"/>
    <property type="project" value="InterPro"/>
</dbReference>
<feature type="domain" description="STAS" evidence="3">
    <location>
        <begin position="16"/>
        <end position="113"/>
    </location>
</feature>
<gene>
    <name evidence="4" type="ORF">DIT68_01930</name>
</gene>
<keyword evidence="5" id="KW-1185">Reference proteome</keyword>
<dbReference type="NCBIfam" id="TIGR00377">
    <property type="entry name" value="ant_ant_sig"/>
    <property type="match status" value="1"/>
</dbReference>
<evidence type="ECO:0000313" key="5">
    <source>
        <dbReference type="Proteomes" id="UP000245370"/>
    </source>
</evidence>
<dbReference type="RefSeq" id="WP_109358120.1">
    <property type="nucleotide sequence ID" value="NZ_QFRJ01000001.1"/>
</dbReference>